<gene>
    <name evidence="1" type="ORF">EDD27_7047</name>
</gene>
<dbReference type="EMBL" id="SAUN01000001">
    <property type="protein sequence ID" value="RVX44317.1"/>
    <property type="molecule type" value="Genomic_DNA"/>
</dbReference>
<evidence type="ECO:0000313" key="1">
    <source>
        <dbReference type="EMBL" id="RVX44317.1"/>
    </source>
</evidence>
<dbReference type="AlphaFoldDB" id="A0A438MF12"/>
<keyword evidence="2" id="KW-1185">Reference proteome</keyword>
<comment type="caution">
    <text evidence="1">The sequence shown here is derived from an EMBL/GenBank/DDBJ whole genome shotgun (WGS) entry which is preliminary data.</text>
</comment>
<reference evidence="1 2" key="1">
    <citation type="submission" date="2019-01" db="EMBL/GenBank/DDBJ databases">
        <title>Sequencing the genomes of 1000 actinobacteria strains.</title>
        <authorList>
            <person name="Klenk H.-P."/>
        </authorList>
    </citation>
    <scope>NUCLEOTIDE SEQUENCE [LARGE SCALE GENOMIC DNA]</scope>
    <source>
        <strain evidence="1 2">DSM 43925</strain>
    </source>
</reference>
<evidence type="ECO:0000313" key="2">
    <source>
        <dbReference type="Proteomes" id="UP000284824"/>
    </source>
</evidence>
<protein>
    <submittedName>
        <fullName evidence="1">Uncharacterized protein</fullName>
    </submittedName>
</protein>
<accession>A0A438MF12</accession>
<sequence>MTSEVADLAARLLVATGLSGHDCAVDAIVVATAVGASGAAKVASSDGTHIPKLCSVATELRDGPPVDWLRV</sequence>
<organism evidence="1 2">
    <name type="scientific">Nonomuraea polychroma</name>
    <dbReference type="NCBI Taxonomy" id="46176"/>
    <lineage>
        <taxon>Bacteria</taxon>
        <taxon>Bacillati</taxon>
        <taxon>Actinomycetota</taxon>
        <taxon>Actinomycetes</taxon>
        <taxon>Streptosporangiales</taxon>
        <taxon>Streptosporangiaceae</taxon>
        <taxon>Nonomuraea</taxon>
    </lineage>
</organism>
<proteinExistence type="predicted"/>
<dbReference type="Proteomes" id="UP000284824">
    <property type="component" value="Unassembled WGS sequence"/>
</dbReference>
<name>A0A438MF12_9ACTN</name>